<keyword evidence="4" id="KW-0378">Hydrolase</keyword>
<dbReference type="InterPro" id="IPR051749">
    <property type="entry name" value="PINc/VapC_TA_RNase"/>
</dbReference>
<keyword evidence="2" id="KW-0540">Nuclease</keyword>
<dbReference type="SUPFAM" id="SSF88723">
    <property type="entry name" value="PIN domain-like"/>
    <property type="match status" value="1"/>
</dbReference>
<dbReference type="RefSeq" id="WP_052563924.1">
    <property type="nucleotide sequence ID" value="NZ_BAFN01000001.1"/>
</dbReference>
<dbReference type="Gene3D" id="3.40.50.1010">
    <property type="entry name" value="5'-nuclease"/>
    <property type="match status" value="1"/>
</dbReference>
<dbReference type="Proteomes" id="UP000032309">
    <property type="component" value="Unassembled WGS sequence"/>
</dbReference>
<accession>A0ABQ0JYI7</accession>
<evidence type="ECO:0000313" key="8">
    <source>
        <dbReference type="Proteomes" id="UP000032309"/>
    </source>
</evidence>
<dbReference type="InterPro" id="IPR002716">
    <property type="entry name" value="PIN_dom"/>
</dbReference>
<dbReference type="PANTHER" id="PTHR42740">
    <property type="entry name" value="RIBONUCLEASE VAPC3"/>
    <property type="match status" value="1"/>
</dbReference>
<evidence type="ECO:0000313" key="7">
    <source>
        <dbReference type="EMBL" id="GAN33848.1"/>
    </source>
</evidence>
<evidence type="ECO:0000259" key="6">
    <source>
        <dbReference type="Pfam" id="PF01850"/>
    </source>
</evidence>
<evidence type="ECO:0000256" key="3">
    <source>
        <dbReference type="ARBA" id="ARBA00022723"/>
    </source>
</evidence>
<sequence length="139" mass="16082">MKDRILIDTSAWIESFKKTGNKNLQQLIIKTLDSSHVATTNIIILELLQGCRDKKEYPEMKLRLESLELLPANGKVWEMAYNAGYNLKKNGITIPTIDLIIASIAKAYNYTLIHHDRHFRLVTKHLELSIIDFIDEFKI</sequence>
<dbReference type="InterPro" id="IPR029060">
    <property type="entry name" value="PIN-like_dom_sf"/>
</dbReference>
<dbReference type="CDD" id="cd18758">
    <property type="entry name" value="PIN_MtVapC3-like"/>
    <property type="match status" value="1"/>
</dbReference>
<evidence type="ECO:0000256" key="2">
    <source>
        <dbReference type="ARBA" id="ARBA00022722"/>
    </source>
</evidence>
<dbReference type="Pfam" id="PF01850">
    <property type="entry name" value="PIN"/>
    <property type="match status" value="1"/>
</dbReference>
<keyword evidence="3" id="KW-0479">Metal-binding</keyword>
<name>A0ABQ0JYI7_9BACT</name>
<evidence type="ECO:0000256" key="4">
    <source>
        <dbReference type="ARBA" id="ARBA00022801"/>
    </source>
</evidence>
<protein>
    <submittedName>
        <fullName evidence="7">Nucleic acid-binding protein contains PIN domain</fullName>
    </submittedName>
</protein>
<evidence type="ECO:0000256" key="5">
    <source>
        <dbReference type="ARBA" id="ARBA00022842"/>
    </source>
</evidence>
<evidence type="ECO:0000256" key="1">
    <source>
        <dbReference type="ARBA" id="ARBA00022649"/>
    </source>
</evidence>
<keyword evidence="8" id="KW-1185">Reference proteome</keyword>
<feature type="domain" description="PIN" evidence="6">
    <location>
        <begin position="5"/>
        <end position="122"/>
    </location>
</feature>
<reference evidence="8" key="1">
    <citation type="journal article" date="2015" name="Genome Announc.">
        <title>Draft Genome Sequence of an Anaerobic Ammonium-Oxidizing Bacterium, "Candidatus Brocadia sinica".</title>
        <authorList>
            <person name="Oshiki M."/>
            <person name="Shinyako-Hata K."/>
            <person name="Satoh H."/>
            <person name="Okabe S."/>
        </authorList>
    </citation>
    <scope>NUCLEOTIDE SEQUENCE [LARGE SCALE GENOMIC DNA]</scope>
    <source>
        <strain evidence="8">JPN1</strain>
    </source>
</reference>
<keyword evidence="5" id="KW-0460">Magnesium</keyword>
<comment type="caution">
    <text evidence="7">The sequence shown here is derived from an EMBL/GenBank/DDBJ whole genome shotgun (WGS) entry which is preliminary data.</text>
</comment>
<dbReference type="EMBL" id="BAFN01000001">
    <property type="protein sequence ID" value="GAN33848.1"/>
    <property type="molecule type" value="Genomic_DNA"/>
</dbReference>
<proteinExistence type="predicted"/>
<dbReference type="PANTHER" id="PTHR42740:SF1">
    <property type="entry name" value="RIBONUCLEASE VAPC3"/>
    <property type="match status" value="1"/>
</dbReference>
<organism evidence="7 8">
    <name type="scientific">Candidatus Brocadia sinica JPN1</name>
    <dbReference type="NCBI Taxonomy" id="1197129"/>
    <lineage>
        <taxon>Bacteria</taxon>
        <taxon>Pseudomonadati</taxon>
        <taxon>Planctomycetota</taxon>
        <taxon>Candidatus Brocadiia</taxon>
        <taxon>Candidatus Brocadiales</taxon>
        <taxon>Candidatus Brocadiaceae</taxon>
        <taxon>Candidatus Brocadia</taxon>
    </lineage>
</organism>
<gene>
    <name evidence="7" type="ORF">BROSI_A2382</name>
</gene>
<keyword evidence="1" id="KW-1277">Toxin-antitoxin system</keyword>